<feature type="domain" description="Helicase ATP-binding" evidence="6">
    <location>
        <begin position="359"/>
        <end position="562"/>
    </location>
</feature>
<feature type="domain" description="Helicase C-terminal" evidence="7">
    <location>
        <begin position="597"/>
        <end position="811"/>
    </location>
</feature>
<dbReference type="Pfam" id="PF00270">
    <property type="entry name" value="DEAD"/>
    <property type="match status" value="1"/>
</dbReference>
<dbReference type="GO" id="GO:0004386">
    <property type="term" value="F:helicase activity"/>
    <property type="evidence" value="ECO:0007669"/>
    <property type="project" value="UniProtKB-KW"/>
</dbReference>
<evidence type="ECO:0000313" key="10">
    <source>
        <dbReference type="WBParaSite" id="SBAD_0000818501-mRNA-1"/>
    </source>
</evidence>
<dbReference type="WBParaSite" id="SBAD_0000818501-mRNA-1">
    <property type="protein sequence ID" value="SBAD_0000818501-mRNA-1"/>
    <property type="gene ID" value="SBAD_0000818501"/>
</dbReference>
<accession>A0A183IW95</accession>
<dbReference type="InterPro" id="IPR011545">
    <property type="entry name" value="DEAD/DEAH_box_helicase_dom"/>
</dbReference>
<dbReference type="Gene3D" id="1.10.10.10">
    <property type="entry name" value="Winged helix-like DNA-binding domain superfamily/Winged helix DNA-binding domain"/>
    <property type="match status" value="1"/>
</dbReference>
<reference evidence="10" key="1">
    <citation type="submission" date="2016-06" db="UniProtKB">
        <authorList>
            <consortium name="WormBaseParasite"/>
        </authorList>
    </citation>
    <scope>IDENTIFICATION</scope>
</reference>
<evidence type="ECO:0000256" key="3">
    <source>
        <dbReference type="ARBA" id="ARBA00022806"/>
    </source>
</evidence>
<dbReference type="Pfam" id="PF23445">
    <property type="entry name" value="WHD_SNRNP200"/>
    <property type="match status" value="1"/>
</dbReference>
<evidence type="ECO:0000259" key="6">
    <source>
        <dbReference type="PROSITE" id="PS51192"/>
    </source>
</evidence>
<dbReference type="FunFam" id="3.40.50.300:FF:003287">
    <property type="entry name" value="U5 small nuclear ribonucleoprotein 200 kDa helicase"/>
    <property type="match status" value="1"/>
</dbReference>
<dbReference type="GO" id="GO:0003676">
    <property type="term" value="F:nucleic acid binding"/>
    <property type="evidence" value="ECO:0007669"/>
    <property type="project" value="InterPro"/>
</dbReference>
<evidence type="ECO:0000256" key="5">
    <source>
        <dbReference type="SAM" id="MobiDB-lite"/>
    </source>
</evidence>
<reference evidence="8 9" key="2">
    <citation type="submission" date="2018-11" db="EMBL/GenBank/DDBJ databases">
        <authorList>
            <consortium name="Pathogen Informatics"/>
        </authorList>
    </citation>
    <scope>NUCLEOTIDE SEQUENCE [LARGE SCALE GENOMIC DNA]</scope>
</reference>
<evidence type="ECO:0000259" key="7">
    <source>
        <dbReference type="PROSITE" id="PS51194"/>
    </source>
</evidence>
<dbReference type="SMART" id="SM00487">
    <property type="entry name" value="DEXDc"/>
    <property type="match status" value="1"/>
</dbReference>
<dbReference type="GO" id="GO:0016787">
    <property type="term" value="F:hydrolase activity"/>
    <property type="evidence" value="ECO:0007669"/>
    <property type="project" value="UniProtKB-KW"/>
</dbReference>
<keyword evidence="3" id="KW-0347">Helicase</keyword>
<dbReference type="SUPFAM" id="SSF52540">
    <property type="entry name" value="P-loop containing nucleoside triphosphate hydrolases"/>
    <property type="match status" value="1"/>
</dbReference>
<evidence type="ECO:0000313" key="9">
    <source>
        <dbReference type="Proteomes" id="UP000270296"/>
    </source>
</evidence>
<dbReference type="InterPro" id="IPR057842">
    <property type="entry name" value="WH_MER3"/>
</dbReference>
<dbReference type="PROSITE" id="PS51192">
    <property type="entry name" value="HELICASE_ATP_BIND_1"/>
    <property type="match status" value="1"/>
</dbReference>
<evidence type="ECO:0000256" key="2">
    <source>
        <dbReference type="ARBA" id="ARBA00022801"/>
    </source>
</evidence>
<keyword evidence="9" id="KW-1185">Reference proteome</keyword>
<dbReference type="Gene3D" id="3.40.50.300">
    <property type="entry name" value="P-loop containing nucleotide triphosphate hydrolases"/>
    <property type="match status" value="2"/>
</dbReference>
<dbReference type="CDD" id="cd18795">
    <property type="entry name" value="SF2_C_Ski2"/>
    <property type="match status" value="1"/>
</dbReference>
<dbReference type="AlphaFoldDB" id="A0A183IW95"/>
<dbReference type="Pfam" id="PF00271">
    <property type="entry name" value="Helicase_C"/>
    <property type="match status" value="1"/>
</dbReference>
<dbReference type="InterPro" id="IPR014001">
    <property type="entry name" value="Helicase_ATP-bd"/>
</dbReference>
<dbReference type="EMBL" id="UZAM01011048">
    <property type="protein sequence ID" value="VDP14627.1"/>
    <property type="molecule type" value="Genomic_DNA"/>
</dbReference>
<dbReference type="InterPro" id="IPR001650">
    <property type="entry name" value="Helicase_C-like"/>
</dbReference>
<dbReference type="GO" id="GO:0005524">
    <property type="term" value="F:ATP binding"/>
    <property type="evidence" value="ECO:0007669"/>
    <property type="project" value="UniProtKB-KW"/>
</dbReference>
<keyword evidence="4" id="KW-0067">ATP-binding</keyword>
<evidence type="ECO:0000313" key="8">
    <source>
        <dbReference type="EMBL" id="VDP14627.1"/>
    </source>
</evidence>
<keyword evidence="1" id="KW-0547">Nucleotide-binding</keyword>
<dbReference type="Proteomes" id="UP000270296">
    <property type="component" value="Unassembled WGS sequence"/>
</dbReference>
<protein>
    <submittedName>
        <fullName evidence="10">Activating signal cointegrator 1 complex subunit 3</fullName>
    </submittedName>
</protein>
<dbReference type="PANTHER" id="PTHR47961">
    <property type="entry name" value="DNA POLYMERASE THETA, PUTATIVE (AFU_ORTHOLOGUE AFUA_1G05260)-RELATED"/>
    <property type="match status" value="1"/>
</dbReference>
<dbReference type="PANTHER" id="PTHR47961:SF13">
    <property type="entry name" value="ACTIVATING SIGNAL COINTEGRATOR 1 COMPLEX SUBUNIT 3"/>
    <property type="match status" value="1"/>
</dbReference>
<dbReference type="PROSITE" id="PS51194">
    <property type="entry name" value="HELICASE_CTER"/>
    <property type="match status" value="1"/>
</dbReference>
<dbReference type="InterPro" id="IPR036388">
    <property type="entry name" value="WH-like_DNA-bd_sf"/>
</dbReference>
<dbReference type="InterPro" id="IPR027417">
    <property type="entry name" value="P-loop_NTPase"/>
</dbReference>
<name>A0A183IW95_9BILA</name>
<dbReference type="FunFam" id="1.10.10.10:FF:000024">
    <property type="entry name" value="U5 small nuclear ribonucleoprotein helicase"/>
    <property type="match status" value="1"/>
</dbReference>
<dbReference type="OrthoDB" id="5575at2759"/>
<dbReference type="InterPro" id="IPR050474">
    <property type="entry name" value="Hel308_SKI2-like"/>
</dbReference>
<organism evidence="10">
    <name type="scientific">Soboliphyme baturini</name>
    <dbReference type="NCBI Taxonomy" id="241478"/>
    <lineage>
        <taxon>Eukaryota</taxon>
        <taxon>Metazoa</taxon>
        <taxon>Ecdysozoa</taxon>
        <taxon>Nematoda</taxon>
        <taxon>Enoplea</taxon>
        <taxon>Dorylaimia</taxon>
        <taxon>Dioctophymatida</taxon>
        <taxon>Dioctophymatoidea</taxon>
        <taxon>Soboliphymatidae</taxon>
        <taxon>Soboliphyme</taxon>
    </lineage>
</organism>
<dbReference type="SMART" id="SM00490">
    <property type="entry name" value="HELICc"/>
    <property type="match status" value="1"/>
</dbReference>
<sequence length="841" mass="94798">MADSRRTYGEHLDSTSKSTSESTRLSLPGKFGLYRFKRPGEYRRASVLGTLVDGLRSRCISGTESIVSECVDALESVAVEIRRSNKTFVPIQLLQKTVLTLLKMFARNSSNSITEKQRQELRLEFGLFPEKCVRDALNSVISLKGCFAEESDFYEILYRIFETFDGLLAQLNEMEPVQTIKLGNRIGAVEPDAHYTRRKQPAAPPLGQQIIVASEEEKLAVKEFYKGQKRYRKLVKKGIDDDEGSAFLSMRNKELTEYQSRPIFSQAKSLVVPHNYRYVFDATAGRAISCYVKGNKMVLPEGSQRRSTKLYDEVYVPASSVVPAEAEVERIKIKDLDQNLQKAFSDLKDLNVIQSIVFRQAYETNENLLVCAPTGAGKTITAILCILRVLKNFAHNTEVDKANFKVVYVAPMKALAAEMVRSMVSRLKTLGLTVNEWTGDVQLSQKQSAETQVIVTTPEKWDVISRKTSTDDPLMNAVRLVIFDEIHLLNDTRGAVIEAIVARTLRQVTILQWVQEGMYEGTMSACKVEIKQETIRLVGLSATLPNYLDVAKFLHVNLNNGLFFFDFRFRPVPLSQTFIGVKKGDTFSDMTNMDRICYEKVLQFVKEGHQVMVFVHSRSATSKLASIFQQIANTEGDHAYFLPSKSQKFFKAQKMISRCRNHQLDDLFASGFSIHNAGMSRHDRSVVERLFAEGSIRVLCCTATLAWGVNLPAHAVIIRGTEVYNPQTSSFIDLGILDVQQIFGRAGRPQFDTSGHGVIITTHDRLDHYLSLLTHQVTVESQFLNSLDEHLNAEISLGTVASVDDAMDWLRFTYFYIRARASPITYGVPPKAFDTKSLKDK</sequence>
<gene>
    <name evidence="8" type="ORF">SBAD_LOCUS7892</name>
</gene>
<proteinExistence type="predicted"/>
<feature type="region of interest" description="Disordered" evidence="5">
    <location>
        <begin position="1"/>
        <end position="24"/>
    </location>
</feature>
<evidence type="ECO:0000256" key="4">
    <source>
        <dbReference type="ARBA" id="ARBA00022840"/>
    </source>
</evidence>
<keyword evidence="2" id="KW-0378">Hydrolase</keyword>
<evidence type="ECO:0000256" key="1">
    <source>
        <dbReference type="ARBA" id="ARBA00022741"/>
    </source>
</evidence>
<feature type="compositionally biased region" description="Basic and acidic residues" evidence="5">
    <location>
        <begin position="1"/>
        <end position="14"/>
    </location>
</feature>
<feature type="compositionally biased region" description="Polar residues" evidence="5">
    <location>
        <begin position="15"/>
        <end position="24"/>
    </location>
</feature>